<dbReference type="AlphaFoldDB" id="A0A182JPD7"/>
<keyword evidence="6" id="KW-0539">Nucleus</keyword>
<feature type="domain" description="DTW" evidence="12">
    <location>
        <begin position="40"/>
        <end position="310"/>
    </location>
</feature>
<evidence type="ECO:0000256" key="2">
    <source>
        <dbReference type="ARBA" id="ARBA00012386"/>
    </source>
</evidence>
<evidence type="ECO:0000256" key="10">
    <source>
        <dbReference type="ARBA" id="ARBA00042508"/>
    </source>
</evidence>
<keyword evidence="4" id="KW-0949">S-adenosyl-L-methionine</keyword>
<keyword evidence="5" id="KW-0819">tRNA processing</keyword>
<comment type="catalytic activity">
    <reaction evidence="11">
        <text>a uridine in tRNA + S-adenosyl-L-methionine = a 3-[(3S)-3-amino-3-carboxypropyl]uridine in tRNA + S-methyl-5'-thioadenosine + H(+)</text>
        <dbReference type="Rhea" id="RHEA:62432"/>
        <dbReference type="Rhea" id="RHEA-COMP:13339"/>
        <dbReference type="Rhea" id="RHEA-COMP:16092"/>
        <dbReference type="ChEBI" id="CHEBI:15378"/>
        <dbReference type="ChEBI" id="CHEBI:17509"/>
        <dbReference type="ChEBI" id="CHEBI:59789"/>
        <dbReference type="ChEBI" id="CHEBI:65315"/>
        <dbReference type="ChEBI" id="CHEBI:82930"/>
        <dbReference type="EC" id="2.5.1.25"/>
    </reaction>
</comment>
<dbReference type="Pfam" id="PF03942">
    <property type="entry name" value="DTW"/>
    <property type="match status" value="1"/>
</dbReference>
<comment type="similarity">
    <text evidence="8">Belongs to the TDD superfamily. DTWD1 family.</text>
</comment>
<dbReference type="Proteomes" id="UP000075881">
    <property type="component" value="Unassembled WGS sequence"/>
</dbReference>
<dbReference type="GO" id="GO:0006400">
    <property type="term" value="P:tRNA modification"/>
    <property type="evidence" value="ECO:0007669"/>
    <property type="project" value="TreeGrafter"/>
</dbReference>
<dbReference type="PANTHER" id="PTHR15627:SF8">
    <property type="entry name" value="TRNA-URIDINE AMINOCARBOXYPROPYLTRANSFERASE 1"/>
    <property type="match status" value="1"/>
</dbReference>
<dbReference type="GO" id="GO:0005634">
    <property type="term" value="C:nucleus"/>
    <property type="evidence" value="ECO:0007669"/>
    <property type="project" value="UniProtKB-SubCell"/>
</dbReference>
<evidence type="ECO:0000256" key="3">
    <source>
        <dbReference type="ARBA" id="ARBA00022679"/>
    </source>
</evidence>
<sequence>MVSTEPSHRPDPFEGMHIADTDFLMDVEGRSSCPACGKSRKFFCYTCYVPLAEIASRVPRISLPVKIDVIKHRNEIDGKSTAVHAAILAPDDVKIYTYPNIPDYREEAGVVLIFPTPTGLTVASLFSGETYQMKENYGLPKGYHMGTLLRFRLNDIVDTHLQHRETTDSSGAVECDGESFPVKRAVFIDSTWSQCRGIYKDERLSSLRTVVIQNRISQFWRHQRNSPRWFLATVEAIHQFVLEVHIAAWGLDSRYRGLEHIHLNMGQIPKDRIIHPSEMNPDQVKPYNGQYDNVLFFFRHMYNLIHTHYDHEKLKAYKRPLY</sequence>
<dbReference type="STRING" id="43041.A0A182JPD7"/>
<dbReference type="PANTHER" id="PTHR15627">
    <property type="entry name" value="NATURAL KILLER CELL-SPECIFIC ANTIGEN KLIP1"/>
    <property type="match status" value="1"/>
</dbReference>
<dbReference type="SMART" id="SM01144">
    <property type="entry name" value="DTW"/>
    <property type="match status" value="1"/>
</dbReference>
<dbReference type="GO" id="GO:0016432">
    <property type="term" value="F:tRNA-uridine aminocarboxypropyltransferase activity"/>
    <property type="evidence" value="ECO:0007669"/>
    <property type="project" value="UniProtKB-EC"/>
</dbReference>
<evidence type="ECO:0000256" key="1">
    <source>
        <dbReference type="ARBA" id="ARBA00004123"/>
    </source>
</evidence>
<evidence type="ECO:0000259" key="12">
    <source>
        <dbReference type="SMART" id="SM01144"/>
    </source>
</evidence>
<evidence type="ECO:0000256" key="6">
    <source>
        <dbReference type="ARBA" id="ARBA00023242"/>
    </source>
</evidence>
<dbReference type="EC" id="2.5.1.25" evidence="2"/>
<evidence type="ECO:0000256" key="11">
    <source>
        <dbReference type="ARBA" id="ARBA00048718"/>
    </source>
</evidence>
<comment type="subcellular location">
    <subcellularLocation>
        <location evidence="1">Nucleus</location>
    </subcellularLocation>
</comment>
<keyword evidence="14" id="KW-1185">Reference proteome</keyword>
<protein>
    <recommendedName>
        <fullName evidence="9">tRNA-uridine aminocarboxypropyltransferase 1</fullName>
        <ecNumber evidence="2">2.5.1.25</ecNumber>
    </recommendedName>
    <alternativeName>
        <fullName evidence="10">DTW domain-containing protein 1</fullName>
    </alternativeName>
</protein>
<evidence type="ECO:0000313" key="14">
    <source>
        <dbReference type="Proteomes" id="UP000075881"/>
    </source>
</evidence>
<evidence type="ECO:0000256" key="8">
    <source>
        <dbReference type="ARBA" id="ARBA00038290"/>
    </source>
</evidence>
<dbReference type="VEuPathDB" id="VectorBase:ACHR000371"/>
<reference evidence="14" key="1">
    <citation type="submission" date="2013-03" db="EMBL/GenBank/DDBJ databases">
        <title>The Genome Sequence of Anopheles christyi ACHKN1017.</title>
        <authorList>
            <consortium name="The Broad Institute Genomics Platform"/>
            <person name="Neafsey D.E."/>
            <person name="Besansky N."/>
            <person name="Walker B."/>
            <person name="Young S.K."/>
            <person name="Zeng Q."/>
            <person name="Gargeya S."/>
            <person name="Fitzgerald M."/>
            <person name="Haas B."/>
            <person name="Abouelleil A."/>
            <person name="Allen A.W."/>
            <person name="Alvarado L."/>
            <person name="Arachchi H.M."/>
            <person name="Berlin A.M."/>
            <person name="Chapman S.B."/>
            <person name="Gainer-Dewar J."/>
            <person name="Goldberg J."/>
            <person name="Griggs A."/>
            <person name="Gujja S."/>
            <person name="Hansen M."/>
            <person name="Howarth C."/>
            <person name="Imamovic A."/>
            <person name="Ireland A."/>
            <person name="Larimer J."/>
            <person name="McCowan C."/>
            <person name="Murphy C."/>
            <person name="Pearson M."/>
            <person name="Poon T.W."/>
            <person name="Priest M."/>
            <person name="Roberts A."/>
            <person name="Saif S."/>
            <person name="Shea T."/>
            <person name="Sisk P."/>
            <person name="Sykes S."/>
            <person name="Wortman J."/>
            <person name="Nusbaum C."/>
            <person name="Birren B."/>
        </authorList>
    </citation>
    <scope>NUCLEOTIDE SEQUENCE [LARGE SCALE GENOMIC DNA]</scope>
    <source>
        <strain evidence="14">ACHKN1017</strain>
    </source>
</reference>
<dbReference type="InterPro" id="IPR005636">
    <property type="entry name" value="DTW"/>
</dbReference>
<evidence type="ECO:0000256" key="5">
    <source>
        <dbReference type="ARBA" id="ARBA00022694"/>
    </source>
</evidence>
<evidence type="ECO:0000313" key="13">
    <source>
        <dbReference type="EnsemblMetazoa" id="ACHR000371-PA"/>
    </source>
</evidence>
<proteinExistence type="inferred from homology"/>
<dbReference type="EnsemblMetazoa" id="ACHR000371-RA">
    <property type="protein sequence ID" value="ACHR000371-PA"/>
    <property type="gene ID" value="ACHR000371"/>
</dbReference>
<evidence type="ECO:0000256" key="7">
    <source>
        <dbReference type="ARBA" id="ARBA00037050"/>
    </source>
</evidence>
<accession>A0A182JPD7</accession>
<comment type="function">
    <text evidence="7">Catalyzes the formation of 3-(3-amino-3-carboxypropyl)uridine (acp3U) at position 20 in the D-loop of several cytoplasmic tRNAs (acp3U(20)).</text>
</comment>
<evidence type="ECO:0000256" key="9">
    <source>
        <dbReference type="ARBA" id="ARBA00039242"/>
    </source>
</evidence>
<dbReference type="InterPro" id="IPR051521">
    <property type="entry name" value="tRNA_Mod/Golgi_Maint"/>
</dbReference>
<evidence type="ECO:0000256" key="4">
    <source>
        <dbReference type="ARBA" id="ARBA00022691"/>
    </source>
</evidence>
<reference evidence="13" key="2">
    <citation type="submission" date="2020-05" db="UniProtKB">
        <authorList>
            <consortium name="EnsemblMetazoa"/>
        </authorList>
    </citation>
    <scope>IDENTIFICATION</scope>
    <source>
        <strain evidence="13">ACHKN1017</strain>
    </source>
</reference>
<organism evidence="13 14">
    <name type="scientific">Anopheles christyi</name>
    <dbReference type="NCBI Taxonomy" id="43041"/>
    <lineage>
        <taxon>Eukaryota</taxon>
        <taxon>Metazoa</taxon>
        <taxon>Ecdysozoa</taxon>
        <taxon>Arthropoda</taxon>
        <taxon>Hexapoda</taxon>
        <taxon>Insecta</taxon>
        <taxon>Pterygota</taxon>
        <taxon>Neoptera</taxon>
        <taxon>Endopterygota</taxon>
        <taxon>Diptera</taxon>
        <taxon>Nematocera</taxon>
        <taxon>Culicoidea</taxon>
        <taxon>Culicidae</taxon>
        <taxon>Anophelinae</taxon>
        <taxon>Anopheles</taxon>
    </lineage>
</organism>
<name>A0A182JPD7_9DIPT</name>
<keyword evidence="3" id="KW-0808">Transferase</keyword>